<feature type="region of interest" description="Disordered" evidence="1">
    <location>
        <begin position="159"/>
        <end position="183"/>
    </location>
</feature>
<gene>
    <name evidence="2" type="ORF">PEBR_35452</name>
</gene>
<protein>
    <submittedName>
        <fullName evidence="2">Uncharacterized protein</fullName>
    </submittedName>
</protein>
<accession>A0A1S9RDJ8</accession>
<dbReference type="EMBL" id="LJBN01000194">
    <property type="protein sequence ID" value="OOQ83547.1"/>
    <property type="molecule type" value="Genomic_DNA"/>
</dbReference>
<comment type="caution">
    <text evidence="2">The sequence shown here is derived from an EMBL/GenBank/DDBJ whole genome shotgun (WGS) entry which is preliminary data.</text>
</comment>
<sequence length="238" mass="27292">MQFLQLFVKLEVIRGGRAKNQQPQHSRSSSSPRPAPNSHQGFGYPQSRQESPLKHSQPRRSAAVCQPQSHRTQSMYGRSYKPRGFVPQPRPQARTTRSYPTNTCQRQPSPTSLLTIDSYWSLEGLPPNHEHRHISRSRAENIAKVASWMDKHEGSARGVLIDSHGSSSRKSAGTRSHEPASVMIPNGKLDKHYVAYSNPGSNKKMHRAKYHSYSKALQSPDYRARYQFRHRYSRFFRK</sequence>
<feature type="compositionally biased region" description="Polar residues" evidence="1">
    <location>
        <begin position="164"/>
        <end position="174"/>
    </location>
</feature>
<evidence type="ECO:0000313" key="3">
    <source>
        <dbReference type="Proteomes" id="UP000190744"/>
    </source>
</evidence>
<feature type="compositionally biased region" description="Low complexity" evidence="1">
    <location>
        <begin position="20"/>
        <end position="39"/>
    </location>
</feature>
<dbReference type="AlphaFoldDB" id="A0A1S9RDJ8"/>
<organism evidence="2 3">
    <name type="scientific">Penicillium brasilianum</name>
    <dbReference type="NCBI Taxonomy" id="104259"/>
    <lineage>
        <taxon>Eukaryota</taxon>
        <taxon>Fungi</taxon>
        <taxon>Dikarya</taxon>
        <taxon>Ascomycota</taxon>
        <taxon>Pezizomycotina</taxon>
        <taxon>Eurotiomycetes</taxon>
        <taxon>Eurotiomycetidae</taxon>
        <taxon>Eurotiales</taxon>
        <taxon>Aspergillaceae</taxon>
        <taxon>Penicillium</taxon>
    </lineage>
</organism>
<proteinExistence type="predicted"/>
<evidence type="ECO:0000313" key="2">
    <source>
        <dbReference type="EMBL" id="OOQ83547.1"/>
    </source>
</evidence>
<feature type="compositionally biased region" description="Polar residues" evidence="1">
    <location>
        <begin position="93"/>
        <end position="110"/>
    </location>
</feature>
<dbReference type="Proteomes" id="UP000190744">
    <property type="component" value="Unassembled WGS sequence"/>
</dbReference>
<name>A0A1S9RDJ8_PENBI</name>
<evidence type="ECO:0000256" key="1">
    <source>
        <dbReference type="SAM" id="MobiDB-lite"/>
    </source>
</evidence>
<feature type="region of interest" description="Disordered" evidence="1">
    <location>
        <begin position="14"/>
        <end position="110"/>
    </location>
</feature>
<reference evidence="3" key="1">
    <citation type="submission" date="2015-09" db="EMBL/GenBank/DDBJ databases">
        <authorList>
            <person name="Fill T.P."/>
            <person name="Baretta J.F."/>
            <person name="de Almeida L.G."/>
            <person name="Rocha M."/>
            <person name="de Souza D.H."/>
            <person name="Malavazi I."/>
            <person name="Cerdeira L.T."/>
            <person name="Hong H."/>
            <person name="Samborskyy M."/>
            <person name="de Vasconcelos A.T."/>
            <person name="Leadlay P."/>
            <person name="Rodrigues-Filho E."/>
        </authorList>
    </citation>
    <scope>NUCLEOTIDE SEQUENCE [LARGE SCALE GENOMIC DNA]</scope>
    <source>
        <strain evidence="3">LaBioMMi 136</strain>
    </source>
</reference>
<feature type="compositionally biased region" description="Polar residues" evidence="1">
    <location>
        <begin position="66"/>
        <end position="76"/>
    </location>
</feature>